<organism evidence="1">
    <name type="scientific">Klebsiella phage FKP3</name>
    <dbReference type="NCBI Taxonomy" id="3231233"/>
    <lineage>
        <taxon>Viruses</taxon>
        <taxon>Duplodnaviria</taxon>
        <taxon>Heunggongvirae</taxon>
        <taxon>Uroviricota</taxon>
        <taxon>Caudoviricetes</taxon>
        <taxon>Stephanstirmvirinae</taxon>
        <taxon>Justusliebigvirus</taxon>
    </lineage>
</organism>
<protein>
    <submittedName>
        <fullName evidence="1">Uncharacterized protein</fullName>
    </submittedName>
</protein>
<reference evidence="1" key="1">
    <citation type="submission" date="2024-06" db="EMBL/GenBank/DDBJ databases">
        <title>High activity and specificity of bacteriophage cocktails against carbapenem-resistant Klebsiella pneumoniae belonging to high-risk clones CG258 and ST307.</title>
        <authorList>
            <person name="Jimenez Quiceno J."/>
            <person name="Salazar Ospina L."/>
            <person name="Tellez Carrasquilla S."/>
        </authorList>
    </citation>
    <scope>NUCLEOTIDE SEQUENCE</scope>
</reference>
<accession>A0AAU8HZB4</accession>
<evidence type="ECO:0000313" key="1">
    <source>
        <dbReference type="EMBL" id="XCI77999.1"/>
    </source>
</evidence>
<sequence length="169" mass="20211">MFFDVFSPLVDSSSQSVIYPEWDEREEWIENHNYDPDNVNWCSLDVHNFKRDTGILKYYAFYTVDNVYEYYVFRSLIIHLNKLGGLEGKRSFTLGHYMPFKKGGVHFPSNWIIQTQRDNTKAGDNIPENPNKWSWKEQEAYIFKHLPEVLNGEYAEITLKRMLQVMDFY</sequence>
<proteinExistence type="predicted"/>
<dbReference type="EMBL" id="PP895363">
    <property type="protein sequence ID" value="XCI77999.1"/>
    <property type="molecule type" value="Genomic_DNA"/>
</dbReference>
<name>A0AAU8HZB4_9CAUD</name>